<feature type="compositionally biased region" description="Basic and acidic residues" evidence="1">
    <location>
        <begin position="1"/>
        <end position="10"/>
    </location>
</feature>
<accession>A0A9Q0FSB5</accession>
<feature type="region of interest" description="Disordered" evidence="1">
    <location>
        <begin position="1"/>
        <end position="50"/>
    </location>
</feature>
<proteinExistence type="predicted"/>
<dbReference type="AlphaFoldDB" id="A0A9Q0FSB5"/>
<comment type="caution">
    <text evidence="2">The sequence shown here is derived from an EMBL/GenBank/DDBJ whole genome shotgun (WGS) entry which is preliminary data.</text>
</comment>
<evidence type="ECO:0000313" key="2">
    <source>
        <dbReference type="EMBL" id="KAJ4835521.1"/>
    </source>
</evidence>
<keyword evidence="3" id="KW-1185">Reference proteome</keyword>
<name>A0A9Q0FSB5_9ROSI</name>
<organism evidence="2 3">
    <name type="scientific">Turnera subulata</name>
    <dbReference type="NCBI Taxonomy" id="218843"/>
    <lineage>
        <taxon>Eukaryota</taxon>
        <taxon>Viridiplantae</taxon>
        <taxon>Streptophyta</taxon>
        <taxon>Embryophyta</taxon>
        <taxon>Tracheophyta</taxon>
        <taxon>Spermatophyta</taxon>
        <taxon>Magnoliopsida</taxon>
        <taxon>eudicotyledons</taxon>
        <taxon>Gunneridae</taxon>
        <taxon>Pentapetalae</taxon>
        <taxon>rosids</taxon>
        <taxon>fabids</taxon>
        <taxon>Malpighiales</taxon>
        <taxon>Passifloraceae</taxon>
        <taxon>Turnera</taxon>
    </lineage>
</organism>
<reference evidence="2" key="1">
    <citation type="submission" date="2022-02" db="EMBL/GenBank/DDBJ databases">
        <authorList>
            <person name="Henning P.M."/>
            <person name="McCubbin A.G."/>
            <person name="Shore J.S."/>
        </authorList>
    </citation>
    <scope>NUCLEOTIDE SEQUENCE</scope>
    <source>
        <strain evidence="2">F60SS</strain>
        <tissue evidence="2">Leaves</tissue>
    </source>
</reference>
<dbReference type="EMBL" id="JAKUCV010004383">
    <property type="protein sequence ID" value="KAJ4835521.1"/>
    <property type="molecule type" value="Genomic_DNA"/>
</dbReference>
<dbReference type="Proteomes" id="UP001141552">
    <property type="component" value="Unassembled WGS sequence"/>
</dbReference>
<protein>
    <submittedName>
        <fullName evidence="2">Uncharacterized protein</fullName>
    </submittedName>
</protein>
<evidence type="ECO:0000256" key="1">
    <source>
        <dbReference type="SAM" id="MobiDB-lite"/>
    </source>
</evidence>
<gene>
    <name evidence="2" type="ORF">Tsubulata_046460</name>
</gene>
<evidence type="ECO:0000313" key="3">
    <source>
        <dbReference type="Proteomes" id="UP001141552"/>
    </source>
</evidence>
<sequence length="142" mass="15378">MGDDYGHDQTRGSNPPAPALKPDAAPTAPSYPQKIGDQYPPPPPGETKPKVVQDGVVTVAWICVSELWPRIFGTWRLASALVANACFQCMLSLRDPSTEDGKEEKSMEPADVVLEIEPEIVVIMAGDDHPTYVAKPSHPTLM</sequence>
<reference evidence="2" key="2">
    <citation type="journal article" date="2023" name="Plants (Basel)">
        <title>Annotation of the Turnera subulata (Passifloraceae) Draft Genome Reveals the S-Locus Evolved after the Divergence of Turneroideae from Passifloroideae in a Stepwise Manner.</title>
        <authorList>
            <person name="Henning P.M."/>
            <person name="Roalson E.H."/>
            <person name="Mir W."/>
            <person name="McCubbin A.G."/>
            <person name="Shore J.S."/>
        </authorList>
    </citation>
    <scope>NUCLEOTIDE SEQUENCE</scope>
    <source>
        <strain evidence="2">F60SS</strain>
    </source>
</reference>